<feature type="transmembrane region" description="Helical" evidence="1">
    <location>
        <begin position="6"/>
        <end position="22"/>
    </location>
</feature>
<accession>A0A839K3V8</accession>
<dbReference type="AlphaFoldDB" id="A0A839K3V8"/>
<dbReference type="Proteomes" id="UP000574276">
    <property type="component" value="Unassembled WGS sequence"/>
</dbReference>
<protein>
    <submittedName>
        <fullName evidence="2">Uncharacterized protein</fullName>
    </submittedName>
</protein>
<evidence type="ECO:0000313" key="2">
    <source>
        <dbReference type="EMBL" id="MBB2183699.1"/>
    </source>
</evidence>
<evidence type="ECO:0000313" key="3">
    <source>
        <dbReference type="Proteomes" id="UP000574276"/>
    </source>
</evidence>
<sequence length="100" mass="11734">MEIISYLLWIVVFPVIFAIIVWKVLKKKWVISILQGLMLLPLIIIGMIENNPMGNIQRQVTSYFGDFTNDFYLKYIPFIVITAILLWIMKKQSKNVVNTK</sequence>
<feature type="transmembrane region" description="Helical" evidence="1">
    <location>
        <begin position="71"/>
        <end position="89"/>
    </location>
</feature>
<keyword evidence="3" id="KW-1185">Reference proteome</keyword>
<name>A0A839K3V8_9FIRM</name>
<gene>
    <name evidence="2" type="ORF">H0486_12520</name>
</gene>
<dbReference type="EMBL" id="JACEGA010000001">
    <property type="protein sequence ID" value="MBB2183699.1"/>
    <property type="molecule type" value="Genomic_DNA"/>
</dbReference>
<evidence type="ECO:0000256" key="1">
    <source>
        <dbReference type="SAM" id="Phobius"/>
    </source>
</evidence>
<keyword evidence="1" id="KW-1133">Transmembrane helix</keyword>
<dbReference type="RefSeq" id="WP_228353329.1">
    <property type="nucleotide sequence ID" value="NZ_JACEGA010000001.1"/>
</dbReference>
<organism evidence="2 3">
    <name type="scientific">Variimorphobacter saccharofermentans</name>
    <dbReference type="NCBI Taxonomy" id="2755051"/>
    <lineage>
        <taxon>Bacteria</taxon>
        <taxon>Bacillati</taxon>
        <taxon>Bacillota</taxon>
        <taxon>Clostridia</taxon>
        <taxon>Lachnospirales</taxon>
        <taxon>Lachnospiraceae</taxon>
        <taxon>Variimorphobacter</taxon>
    </lineage>
</organism>
<comment type="caution">
    <text evidence="2">The sequence shown here is derived from an EMBL/GenBank/DDBJ whole genome shotgun (WGS) entry which is preliminary data.</text>
</comment>
<keyword evidence="1" id="KW-0812">Transmembrane</keyword>
<proteinExistence type="predicted"/>
<reference evidence="2 3" key="1">
    <citation type="submission" date="2020-07" db="EMBL/GenBank/DDBJ databases">
        <title>Characterization and genome sequencing of isolate MD1, a novel member within the family Lachnospiraceae.</title>
        <authorList>
            <person name="Rettenmaier R."/>
            <person name="Di Bello L."/>
            <person name="Zinser C."/>
            <person name="Scheitz K."/>
            <person name="Liebl W."/>
            <person name="Zverlov V."/>
        </authorList>
    </citation>
    <scope>NUCLEOTIDE SEQUENCE [LARGE SCALE GENOMIC DNA]</scope>
    <source>
        <strain evidence="2 3">MD1</strain>
    </source>
</reference>
<feature type="transmembrane region" description="Helical" evidence="1">
    <location>
        <begin position="29"/>
        <end position="48"/>
    </location>
</feature>
<keyword evidence="1" id="KW-0472">Membrane</keyword>